<accession>A0A1H5NUM6</accession>
<evidence type="ECO:0000256" key="1">
    <source>
        <dbReference type="SAM" id="Phobius"/>
    </source>
</evidence>
<feature type="transmembrane region" description="Helical" evidence="1">
    <location>
        <begin position="21"/>
        <end position="40"/>
    </location>
</feature>
<dbReference type="EMBL" id="FNUA01000002">
    <property type="protein sequence ID" value="SEF05276.1"/>
    <property type="molecule type" value="Genomic_DNA"/>
</dbReference>
<dbReference type="EMBL" id="VZPQ01000002">
    <property type="protein sequence ID" value="KAB0568935.1"/>
    <property type="molecule type" value="Genomic_DNA"/>
</dbReference>
<keyword evidence="1" id="KW-0812">Transmembrane</keyword>
<sequence length="178" mass="19315">MNKKPSNFKRDTIALIRKLPSEFILASLLGTVPTVLFSSTEKDVNEIVEGLLAIGPLIQYSTYLIAPYVLAFIIKHGIRFSSDKSIDTFNFIHKNIAEVGTGLLTITRTGLGAALGVLVLGLTTDIITINSQQIATLIVMILSLTLANCALALGKDTLIEQTTRSHIKNPIKLSPKLK</sequence>
<keyword evidence="1" id="KW-0472">Membrane</keyword>
<dbReference type="Proteomes" id="UP000423257">
    <property type="component" value="Unassembled WGS sequence"/>
</dbReference>
<proteinExistence type="predicted"/>
<dbReference type="RefSeq" id="WP_090370852.1">
    <property type="nucleotide sequence ID" value="NZ_FNUA01000002.1"/>
</dbReference>
<dbReference type="AlphaFoldDB" id="A0A1H5NUM6"/>
<evidence type="ECO:0000313" key="3">
    <source>
        <dbReference type="EMBL" id="SEF05276.1"/>
    </source>
</evidence>
<protein>
    <submittedName>
        <fullName evidence="3">Uncharacterized protein</fullName>
    </submittedName>
</protein>
<evidence type="ECO:0000313" key="2">
    <source>
        <dbReference type="EMBL" id="KAB0568935.1"/>
    </source>
</evidence>
<feature type="transmembrane region" description="Helical" evidence="1">
    <location>
        <begin position="134"/>
        <end position="154"/>
    </location>
</feature>
<evidence type="ECO:0000313" key="5">
    <source>
        <dbReference type="Proteomes" id="UP000423257"/>
    </source>
</evidence>
<keyword evidence="1" id="KW-1133">Transmembrane helix</keyword>
<name>A0A1H5NUM6_9PSED</name>
<reference evidence="2 5" key="2">
    <citation type="submission" date="2019-09" db="EMBL/GenBank/DDBJ databases">
        <title>Draft genome sequences of 48 bacterial type strains from the CCUG.</title>
        <authorList>
            <person name="Tunovic T."/>
            <person name="Pineiro-Iglesias B."/>
            <person name="Unosson C."/>
            <person name="Inganas E."/>
            <person name="Ohlen M."/>
            <person name="Cardew S."/>
            <person name="Jensie-Markopoulos S."/>
            <person name="Salva-Serra F."/>
            <person name="Jaen-Luchoro D."/>
            <person name="Karlsson R."/>
            <person name="Svensson-Stadler L."/>
            <person name="Chun J."/>
            <person name="Moore E."/>
        </authorList>
    </citation>
    <scope>NUCLEOTIDE SEQUENCE [LARGE SCALE GENOMIC DNA]</scope>
    <source>
        <strain evidence="2 5">CCUG 51524</strain>
    </source>
</reference>
<evidence type="ECO:0000313" key="4">
    <source>
        <dbReference type="Proteomes" id="UP000199129"/>
    </source>
</evidence>
<feature type="transmembrane region" description="Helical" evidence="1">
    <location>
        <begin position="60"/>
        <end position="78"/>
    </location>
</feature>
<feature type="transmembrane region" description="Helical" evidence="1">
    <location>
        <begin position="99"/>
        <end position="122"/>
    </location>
</feature>
<gene>
    <name evidence="2" type="ORF">F7R03_05000</name>
    <name evidence="3" type="ORF">SAMN04490198_4767</name>
</gene>
<organism evidence="3 4">
    <name type="scientific">Pseudomonas palleroniana</name>
    <dbReference type="NCBI Taxonomy" id="191390"/>
    <lineage>
        <taxon>Bacteria</taxon>
        <taxon>Pseudomonadati</taxon>
        <taxon>Pseudomonadota</taxon>
        <taxon>Gammaproteobacteria</taxon>
        <taxon>Pseudomonadales</taxon>
        <taxon>Pseudomonadaceae</taxon>
        <taxon>Pseudomonas</taxon>
    </lineage>
</organism>
<dbReference type="Proteomes" id="UP000199129">
    <property type="component" value="Unassembled WGS sequence"/>
</dbReference>
<reference evidence="3 4" key="1">
    <citation type="submission" date="2016-10" db="EMBL/GenBank/DDBJ databases">
        <authorList>
            <person name="de Groot N.N."/>
        </authorList>
    </citation>
    <scope>NUCLEOTIDE SEQUENCE [LARGE SCALE GENOMIC DNA]</scope>
    <source>
        <strain evidence="3 4">BS3265</strain>
    </source>
</reference>